<keyword evidence="7" id="KW-0677">Repeat</keyword>
<dbReference type="GO" id="GO:0005965">
    <property type="term" value="C:protein farnesyltransferase complex"/>
    <property type="evidence" value="ECO:0007669"/>
    <property type="project" value="TreeGrafter"/>
</dbReference>
<evidence type="ECO:0000256" key="7">
    <source>
        <dbReference type="ARBA" id="ARBA00022737"/>
    </source>
</evidence>
<dbReference type="GO" id="GO:0004660">
    <property type="term" value="F:protein farnesyltransferase activity"/>
    <property type="evidence" value="ECO:0007669"/>
    <property type="project" value="UniProtKB-EC"/>
</dbReference>
<accession>A0A7R9BQX3</accession>
<evidence type="ECO:0000256" key="5">
    <source>
        <dbReference type="ARBA" id="ARBA00022602"/>
    </source>
</evidence>
<dbReference type="GO" id="GO:0005953">
    <property type="term" value="C:CAAX-protein geranylgeranyltransferase complex"/>
    <property type="evidence" value="ECO:0007669"/>
    <property type="project" value="TreeGrafter"/>
</dbReference>
<reference evidence="14" key="1">
    <citation type="submission" date="2020-11" db="EMBL/GenBank/DDBJ databases">
        <authorList>
            <person name="Tran Van P."/>
        </authorList>
    </citation>
    <scope>NUCLEOTIDE SEQUENCE</scope>
</reference>
<dbReference type="EMBL" id="OA883462">
    <property type="protein sequence ID" value="CAD7278969.1"/>
    <property type="molecule type" value="Genomic_DNA"/>
</dbReference>
<evidence type="ECO:0000313" key="14">
    <source>
        <dbReference type="EMBL" id="CAD7278969.1"/>
    </source>
</evidence>
<evidence type="ECO:0000256" key="9">
    <source>
        <dbReference type="ARBA" id="ARBA00040965"/>
    </source>
</evidence>
<evidence type="ECO:0000256" key="13">
    <source>
        <dbReference type="ARBA" id="ARBA00043219"/>
    </source>
</evidence>
<comment type="similarity">
    <text evidence="2">Belongs to the protein prenyltransferase subunit alpha family.</text>
</comment>
<comment type="cofactor">
    <cofactor evidence="1">
        <name>Mg(2+)</name>
        <dbReference type="ChEBI" id="CHEBI:18420"/>
    </cofactor>
</comment>
<evidence type="ECO:0000256" key="1">
    <source>
        <dbReference type="ARBA" id="ARBA00001946"/>
    </source>
</evidence>
<protein>
    <recommendedName>
        <fullName evidence="9">Protein farnesyltransferase/geranylgeranyltransferase type-1 subunit alpha</fullName>
        <ecNumber evidence="4">2.5.1.58</ecNumber>
        <ecNumber evidence="3">2.5.1.59</ecNumber>
    </recommendedName>
    <alternativeName>
        <fullName evidence="12">CAAX farnesyltransferase subunit alpha</fullName>
    </alternativeName>
    <alternativeName>
        <fullName evidence="11">FTase-alpha</fullName>
    </alternativeName>
    <alternativeName>
        <fullName evidence="10">Ras proteins prenyltransferase subunit alpha</fullName>
    </alternativeName>
    <alternativeName>
        <fullName evidence="13">Type I protein geranyl-geranyltransferase subunit alpha</fullName>
    </alternativeName>
</protein>
<dbReference type="Pfam" id="PF01239">
    <property type="entry name" value="PPTA"/>
    <property type="match status" value="5"/>
</dbReference>
<evidence type="ECO:0000313" key="15">
    <source>
        <dbReference type="Proteomes" id="UP000678499"/>
    </source>
</evidence>
<dbReference type="EC" id="2.5.1.59" evidence="3"/>
<evidence type="ECO:0000256" key="10">
    <source>
        <dbReference type="ARBA" id="ARBA00041392"/>
    </source>
</evidence>
<dbReference type="SUPFAM" id="SSF48439">
    <property type="entry name" value="Protein prenylyltransferase"/>
    <property type="match status" value="1"/>
</dbReference>
<dbReference type="EMBL" id="CAJPEX010001425">
    <property type="protein sequence ID" value="CAG0919121.1"/>
    <property type="molecule type" value="Genomic_DNA"/>
</dbReference>
<evidence type="ECO:0000256" key="3">
    <source>
        <dbReference type="ARBA" id="ARBA00012700"/>
    </source>
</evidence>
<gene>
    <name evidence="14" type="ORF">NMOB1V02_LOCUS6658</name>
</gene>
<organism evidence="14">
    <name type="scientific">Notodromas monacha</name>
    <dbReference type="NCBI Taxonomy" id="399045"/>
    <lineage>
        <taxon>Eukaryota</taxon>
        <taxon>Metazoa</taxon>
        <taxon>Ecdysozoa</taxon>
        <taxon>Arthropoda</taxon>
        <taxon>Crustacea</taxon>
        <taxon>Oligostraca</taxon>
        <taxon>Ostracoda</taxon>
        <taxon>Podocopa</taxon>
        <taxon>Podocopida</taxon>
        <taxon>Cypridocopina</taxon>
        <taxon>Cypridoidea</taxon>
        <taxon>Cyprididae</taxon>
        <taxon>Notodromas</taxon>
    </lineage>
</organism>
<proteinExistence type="inferred from homology"/>
<evidence type="ECO:0000256" key="12">
    <source>
        <dbReference type="ARBA" id="ARBA00043086"/>
    </source>
</evidence>
<keyword evidence="6" id="KW-0808">Transferase</keyword>
<keyword evidence="15" id="KW-1185">Reference proteome</keyword>
<dbReference type="AlphaFoldDB" id="A0A7R9BQX3"/>
<dbReference type="GO" id="GO:0004662">
    <property type="term" value="F:CAAX-protein geranylgeranyltransferase activity"/>
    <property type="evidence" value="ECO:0007669"/>
    <property type="project" value="UniProtKB-EC"/>
</dbReference>
<dbReference type="Proteomes" id="UP000678499">
    <property type="component" value="Unassembled WGS sequence"/>
</dbReference>
<evidence type="ECO:0000256" key="8">
    <source>
        <dbReference type="ARBA" id="ARBA00022842"/>
    </source>
</evidence>
<dbReference type="InterPro" id="IPR002088">
    <property type="entry name" value="Prenyl_trans_a"/>
</dbReference>
<keyword evidence="8" id="KW-0460">Magnesium</keyword>
<name>A0A7R9BQX3_9CRUS</name>
<dbReference type="PROSITE" id="PS51147">
    <property type="entry name" value="PFTA"/>
    <property type="match status" value="4"/>
</dbReference>
<evidence type="ECO:0000256" key="6">
    <source>
        <dbReference type="ARBA" id="ARBA00022679"/>
    </source>
</evidence>
<sequence length="311" mass="36646">MFPEESTLYSNRPDWKDVTPIKQDDGPHSVVSIAYQERFVDVYDYFRAILASGEKSDRALDLTKNAIYMNAANYTVWEYRRQILVEMKKDLREELEFVAYVIDLHPKNYQVWHHRQALVKLLSDPSGEKDLTAHAFREDPKNYHAWQHRLWCVRTYNFYDGELDFTEEMLNSDVRNNSAWNYRYSMIQDTTKFTPDVVESELKFTVGKIKLAENNESAWNYLKGVLFQKPEGLGTSEYVNAYCWDSYLKGSRSPYLLSTMVEIIQDKLGNKKEVSLVEEAAKLCTELADKEDTIRAEYWNYMKRRVSSKFS</sequence>
<evidence type="ECO:0000256" key="2">
    <source>
        <dbReference type="ARBA" id="ARBA00006734"/>
    </source>
</evidence>
<keyword evidence="5" id="KW-0637">Prenyltransferase</keyword>
<dbReference type="PANTHER" id="PTHR11129">
    <property type="entry name" value="PROTEIN FARNESYLTRANSFERASE ALPHA SUBUNIT/RAB GERANYLGERANYL TRANSFERASE ALPHA SUBUNIT"/>
    <property type="match status" value="1"/>
</dbReference>
<dbReference type="OrthoDB" id="272289at2759"/>
<evidence type="ECO:0000256" key="4">
    <source>
        <dbReference type="ARBA" id="ARBA00012702"/>
    </source>
</evidence>
<evidence type="ECO:0000256" key="11">
    <source>
        <dbReference type="ARBA" id="ARBA00042436"/>
    </source>
</evidence>
<dbReference type="EC" id="2.5.1.58" evidence="4"/>
<dbReference type="PANTHER" id="PTHR11129:SF1">
    <property type="entry name" value="PROTEIN FARNESYLTRANSFERASE_GERANYLGERANYLTRANSFERASE TYPE-1 SUBUNIT ALPHA"/>
    <property type="match status" value="1"/>
</dbReference>
<dbReference type="Gene3D" id="1.25.40.120">
    <property type="entry name" value="Protein prenylyltransferase"/>
    <property type="match status" value="1"/>
</dbReference>